<dbReference type="InterPro" id="IPR019734">
    <property type="entry name" value="TPR_rpt"/>
</dbReference>
<dbReference type="Gene3D" id="3.40.50.300">
    <property type="entry name" value="P-loop containing nucleotide triphosphate hydrolases"/>
    <property type="match status" value="1"/>
</dbReference>
<dbReference type="SUPFAM" id="SSF52540">
    <property type="entry name" value="P-loop containing nucleoside triphosphate hydrolases"/>
    <property type="match status" value="1"/>
</dbReference>
<dbReference type="Proteomes" id="UP001209755">
    <property type="component" value="Unassembled WGS sequence"/>
</dbReference>
<name>A0ABT3HD36_9HYPH</name>
<organism evidence="2 3">
    <name type="scientific">Rhodobium gokarnense</name>
    <dbReference type="NCBI Taxonomy" id="364296"/>
    <lineage>
        <taxon>Bacteria</taxon>
        <taxon>Pseudomonadati</taxon>
        <taxon>Pseudomonadota</taxon>
        <taxon>Alphaproteobacteria</taxon>
        <taxon>Hyphomicrobiales</taxon>
        <taxon>Rhodobiaceae</taxon>
        <taxon>Rhodobium</taxon>
    </lineage>
</organism>
<dbReference type="EMBL" id="JAOQNS010000006">
    <property type="protein sequence ID" value="MCW2308249.1"/>
    <property type="molecule type" value="Genomic_DNA"/>
</dbReference>
<comment type="caution">
    <text evidence="2">The sequence shown here is derived from an EMBL/GenBank/DDBJ whole genome shotgun (WGS) entry which is preliminary data.</text>
</comment>
<accession>A0ABT3HD36</accession>
<evidence type="ECO:0000256" key="1">
    <source>
        <dbReference type="PROSITE-ProRule" id="PRU00339"/>
    </source>
</evidence>
<keyword evidence="3" id="KW-1185">Reference proteome</keyword>
<dbReference type="RefSeq" id="WP_264601862.1">
    <property type="nucleotide sequence ID" value="NZ_JAOQNS010000006.1"/>
</dbReference>
<protein>
    <submittedName>
        <fullName evidence="2">Tetratricopeptide (TPR) repeat protein</fullName>
    </submittedName>
</protein>
<evidence type="ECO:0000313" key="3">
    <source>
        <dbReference type="Proteomes" id="UP001209755"/>
    </source>
</evidence>
<dbReference type="InterPro" id="IPR011990">
    <property type="entry name" value="TPR-like_helical_dom_sf"/>
</dbReference>
<evidence type="ECO:0000313" key="2">
    <source>
        <dbReference type="EMBL" id="MCW2308249.1"/>
    </source>
</evidence>
<dbReference type="InterPro" id="IPR027417">
    <property type="entry name" value="P-loop_NTPase"/>
</dbReference>
<gene>
    <name evidence="2" type="ORF">M2319_002588</name>
</gene>
<dbReference type="SUPFAM" id="SSF48452">
    <property type="entry name" value="TPR-like"/>
    <property type="match status" value="1"/>
</dbReference>
<feature type="repeat" description="TPR" evidence="1">
    <location>
        <begin position="327"/>
        <end position="360"/>
    </location>
</feature>
<proteinExistence type="predicted"/>
<dbReference type="PROSITE" id="PS50005">
    <property type="entry name" value="TPR"/>
    <property type="match status" value="1"/>
</dbReference>
<reference evidence="3" key="1">
    <citation type="submission" date="2023-07" db="EMBL/GenBank/DDBJ databases">
        <title>Genome sequencing of Purple Non-Sulfur Bacteria from various extreme environments.</title>
        <authorList>
            <person name="Mayer M."/>
        </authorList>
    </citation>
    <scope>NUCLEOTIDE SEQUENCE [LARGE SCALE GENOMIC DNA]</scope>
    <source>
        <strain evidence="3">DSM 17935</strain>
    </source>
</reference>
<sequence>MKLFLHIGTSKTGTSFIQGSLAASRDRLAEAGICYPGPQQSQFWLVSHFHEAPETIGLNIKRGYGDRAAIRADTTRYLKRLDEALRDKSFEKLILSSEYFSTLDGEALRQLAGHFGAAACEVTVVCYVRHPVSHAASAMQQDVKTGHRTLKECFAEPRFSRFSKLLPKFIEVFGKDNVVVRPFDYDALHEGDVRTDFCAVVGIDPGLIEESATFRNESVSAEAALLLDALADTAPKLEGKRRNTDRAKNLRGLAAIAGTPFALPQEVADTVRADAAEDLAYLEEAFGIALKEPEMPAEAGPDWSEATLRDLARLINDQAVEAERLKAIVLYQSGMLALYDNDPERAISSFDRALAFDPELEVARKERADARLESPATAKLKRSLLSVFGGHGPAAALSGLKLLRDRQTDDGNGA</sequence>
<keyword evidence="1" id="KW-0802">TPR repeat</keyword>